<dbReference type="Gene3D" id="3.40.630.30">
    <property type="match status" value="1"/>
</dbReference>
<evidence type="ECO:0000256" key="1">
    <source>
        <dbReference type="ARBA" id="ARBA00022679"/>
    </source>
</evidence>
<organism evidence="3 4">
    <name type="scientific">Corticicoccus populi</name>
    <dbReference type="NCBI Taxonomy" id="1812821"/>
    <lineage>
        <taxon>Bacteria</taxon>
        <taxon>Bacillati</taxon>
        <taxon>Bacillota</taxon>
        <taxon>Bacilli</taxon>
        <taxon>Bacillales</taxon>
        <taxon>Staphylococcaceae</taxon>
        <taxon>Corticicoccus</taxon>
    </lineage>
</organism>
<dbReference type="EMBL" id="JBHUOQ010000001">
    <property type="protein sequence ID" value="MFD2828948.1"/>
    <property type="molecule type" value="Genomic_DNA"/>
</dbReference>
<comment type="caution">
    <text evidence="3">The sequence shown here is derived from an EMBL/GenBank/DDBJ whole genome shotgun (WGS) entry which is preliminary data.</text>
</comment>
<evidence type="ECO:0000313" key="4">
    <source>
        <dbReference type="Proteomes" id="UP001597519"/>
    </source>
</evidence>
<keyword evidence="1" id="KW-0808">Transferase</keyword>
<dbReference type="Proteomes" id="UP001597519">
    <property type="component" value="Unassembled WGS sequence"/>
</dbReference>
<accession>A0ABW5WRS3</accession>
<keyword evidence="2" id="KW-0012">Acyltransferase</keyword>
<name>A0ABW5WRS3_9STAP</name>
<sequence>MNLIIESLEALIQDGLTKEEFHTLVENFKCDFNEDVEYFLLEKAYSSCVASQSRTFLVRDEEKLNEILGYFTLSHKTISFNSEVSANERKKLTGSKQSDGLSGILIAQLGKNTNASVNIKGMLLLNEAENLCNQIFETIALRVVILEHDDVEELHRFYGENHYKILDKASDKNNHLFLRYKRLDRNLN</sequence>
<keyword evidence="4" id="KW-1185">Reference proteome</keyword>
<proteinExistence type="predicted"/>
<dbReference type="PANTHER" id="PTHR36449">
    <property type="entry name" value="ACETYLTRANSFERASE-RELATED"/>
    <property type="match status" value="1"/>
</dbReference>
<evidence type="ECO:0000256" key="2">
    <source>
        <dbReference type="ARBA" id="ARBA00023315"/>
    </source>
</evidence>
<gene>
    <name evidence="3" type="ORF">ACFSX4_00620</name>
</gene>
<reference evidence="4" key="1">
    <citation type="journal article" date="2019" name="Int. J. Syst. Evol. Microbiol.">
        <title>The Global Catalogue of Microorganisms (GCM) 10K type strain sequencing project: providing services to taxonomists for standard genome sequencing and annotation.</title>
        <authorList>
            <consortium name="The Broad Institute Genomics Platform"/>
            <consortium name="The Broad Institute Genome Sequencing Center for Infectious Disease"/>
            <person name="Wu L."/>
            <person name="Ma J."/>
        </authorList>
    </citation>
    <scope>NUCLEOTIDE SEQUENCE [LARGE SCALE GENOMIC DNA]</scope>
    <source>
        <strain evidence="4">KCTC 33575</strain>
    </source>
</reference>
<dbReference type="PANTHER" id="PTHR36449:SF1">
    <property type="entry name" value="ACETYLTRANSFERASE"/>
    <property type="match status" value="1"/>
</dbReference>
<evidence type="ECO:0000313" key="3">
    <source>
        <dbReference type="EMBL" id="MFD2828948.1"/>
    </source>
</evidence>
<protein>
    <submittedName>
        <fullName evidence="3">Uncharacterized protein</fullName>
    </submittedName>
</protein>
<dbReference type="RefSeq" id="WP_377770506.1">
    <property type="nucleotide sequence ID" value="NZ_JBHUOQ010000001.1"/>
</dbReference>